<evidence type="ECO:0000256" key="11">
    <source>
        <dbReference type="ARBA" id="ARBA00023002"/>
    </source>
</evidence>
<dbReference type="InterPro" id="IPR013785">
    <property type="entry name" value="Aldolase_TIM"/>
</dbReference>
<evidence type="ECO:0000256" key="9">
    <source>
        <dbReference type="ARBA" id="ARBA00022643"/>
    </source>
</evidence>
<dbReference type="PROSITE" id="PS00911">
    <property type="entry name" value="DHODEHASE_1"/>
    <property type="match status" value="1"/>
</dbReference>
<dbReference type="Gene3D" id="3.20.20.70">
    <property type="entry name" value="Aldolase class I"/>
    <property type="match status" value="1"/>
</dbReference>
<keyword evidence="8" id="KW-0285">Flavoprotein</keyword>
<evidence type="ECO:0000256" key="1">
    <source>
        <dbReference type="ARBA" id="ARBA00001917"/>
    </source>
</evidence>
<dbReference type="GO" id="GO:0005737">
    <property type="term" value="C:cytoplasm"/>
    <property type="evidence" value="ECO:0007669"/>
    <property type="project" value="InterPro"/>
</dbReference>
<dbReference type="InterPro" id="IPR050074">
    <property type="entry name" value="DHO_dehydrogenase"/>
</dbReference>
<comment type="pathway">
    <text evidence="4">Pyrimidine metabolism; UMP biosynthesis via de novo pathway; orotate from (S)-dihydroorotate (quinone route): step 1/1.</text>
</comment>
<dbReference type="GeneID" id="93090916"/>
<keyword evidence="12" id="KW-0472">Membrane</keyword>
<sequence length="351" mass="39020">MQYNTIKNIFFKFDPETAHHIAEIGLKSASKFPFALNILKKNFTYKNEILNQNIFGLNFPNPIGIAGGFDKNATMIKSLFALGYGHIEYGTLTPKPQSGNAKPRLFRLIEEESIQNAMGFNNDGSVVIKNRIEDIYPFEIPIFCNIGKNKITPNAEAINDYINLVKIFSEISDSFVINISSPNTPNLRDLQEESFINDLFLAIKPLTSKPIILKISPDMSIEKSLQICTTAIKNGANGIILTNTTIDYSLSKNAKNFGGISGQLLKNRSKTLLKELAKELFGKTILISSGGINNADEAYERIKLGANLVQIYTAFIYNGPRICYNINSKLAEMIKKDGYENISQAVGVNLK</sequence>
<keyword evidence="11 16" id="KW-0560">Oxidoreductase</keyword>
<dbReference type="InterPro" id="IPR001295">
    <property type="entry name" value="Dihydroorotate_DH_CS"/>
</dbReference>
<gene>
    <name evidence="16" type="primary">pyrD</name>
    <name evidence="16" type="ORF">NCTC12475_00476</name>
</gene>
<dbReference type="UniPathway" id="UPA00070">
    <property type="reaction ID" value="UER00946"/>
</dbReference>
<dbReference type="Proteomes" id="UP000254920">
    <property type="component" value="Unassembled WGS sequence"/>
</dbReference>
<name>A0A381DHW9_9BACT</name>
<dbReference type="OrthoDB" id="9802377at2"/>
<reference evidence="16 17" key="1">
    <citation type="submission" date="2018-06" db="EMBL/GenBank/DDBJ databases">
        <authorList>
            <consortium name="Pathogen Informatics"/>
            <person name="Doyle S."/>
        </authorList>
    </citation>
    <scope>NUCLEOTIDE SEQUENCE [LARGE SCALE GENOMIC DNA]</scope>
    <source>
        <strain evidence="16 17">NCTC12475</strain>
    </source>
</reference>
<evidence type="ECO:0000256" key="3">
    <source>
        <dbReference type="ARBA" id="ARBA00004370"/>
    </source>
</evidence>
<protein>
    <recommendedName>
        <fullName evidence="7 14">Dihydroorotate dehydrogenase (quinone)</fullName>
        <ecNumber evidence="6 14">1.3.5.2</ecNumber>
    </recommendedName>
</protein>
<keyword evidence="10" id="KW-0665">Pyrimidine biosynthesis</keyword>
<comment type="function">
    <text evidence="2">Catalyzes the conversion of dihydroorotate to orotate with quinone as electron acceptor.</text>
</comment>
<comment type="similarity">
    <text evidence="5">Belongs to the dihydroorotate dehydrogenase family. Type 2 subfamily.</text>
</comment>
<comment type="catalytic activity">
    <reaction evidence="13">
        <text>(S)-dihydroorotate + a quinone = orotate + a quinol</text>
        <dbReference type="Rhea" id="RHEA:30187"/>
        <dbReference type="ChEBI" id="CHEBI:24646"/>
        <dbReference type="ChEBI" id="CHEBI:30839"/>
        <dbReference type="ChEBI" id="CHEBI:30864"/>
        <dbReference type="ChEBI" id="CHEBI:132124"/>
        <dbReference type="EC" id="1.3.5.2"/>
    </reaction>
</comment>
<dbReference type="NCBIfam" id="NF003652">
    <property type="entry name" value="PRK05286.2-5"/>
    <property type="match status" value="1"/>
</dbReference>
<evidence type="ECO:0000256" key="6">
    <source>
        <dbReference type="ARBA" id="ARBA00012791"/>
    </source>
</evidence>
<evidence type="ECO:0000256" key="2">
    <source>
        <dbReference type="ARBA" id="ARBA00003125"/>
    </source>
</evidence>
<dbReference type="PANTHER" id="PTHR48109">
    <property type="entry name" value="DIHYDROOROTATE DEHYDROGENASE (QUINONE), MITOCHONDRIAL-RELATED"/>
    <property type="match status" value="1"/>
</dbReference>
<dbReference type="Pfam" id="PF01180">
    <property type="entry name" value="DHO_dh"/>
    <property type="match status" value="1"/>
</dbReference>
<evidence type="ECO:0000313" key="17">
    <source>
        <dbReference type="Proteomes" id="UP000254920"/>
    </source>
</evidence>
<evidence type="ECO:0000256" key="4">
    <source>
        <dbReference type="ARBA" id="ARBA00005161"/>
    </source>
</evidence>
<evidence type="ECO:0000256" key="13">
    <source>
        <dbReference type="ARBA" id="ARBA00048639"/>
    </source>
</evidence>
<comment type="subcellular location">
    <subcellularLocation>
        <location evidence="3">Membrane</location>
    </subcellularLocation>
</comment>
<dbReference type="EC" id="1.3.5.2" evidence="6 14"/>
<keyword evidence="9" id="KW-0288">FMN</keyword>
<dbReference type="PIRSF" id="PIRSF000164">
    <property type="entry name" value="DHO_oxidase"/>
    <property type="match status" value="1"/>
</dbReference>
<evidence type="ECO:0000256" key="8">
    <source>
        <dbReference type="ARBA" id="ARBA00022630"/>
    </source>
</evidence>
<feature type="domain" description="Dihydroorotate dehydrogenase catalytic" evidence="15">
    <location>
        <begin position="50"/>
        <end position="333"/>
    </location>
</feature>
<dbReference type="GO" id="GO:0044205">
    <property type="term" value="P:'de novo' UMP biosynthetic process"/>
    <property type="evidence" value="ECO:0007669"/>
    <property type="project" value="UniProtKB-UniPathway"/>
</dbReference>
<dbReference type="GO" id="GO:0005886">
    <property type="term" value="C:plasma membrane"/>
    <property type="evidence" value="ECO:0007669"/>
    <property type="project" value="TreeGrafter"/>
</dbReference>
<dbReference type="AlphaFoldDB" id="A0A381DHW9"/>
<dbReference type="CDD" id="cd04738">
    <property type="entry name" value="DHOD_2_like"/>
    <property type="match status" value="1"/>
</dbReference>
<comment type="cofactor">
    <cofactor evidence="1">
        <name>FMN</name>
        <dbReference type="ChEBI" id="CHEBI:58210"/>
    </cofactor>
</comment>
<dbReference type="RefSeq" id="WP_089182717.1">
    <property type="nucleotide sequence ID" value="NZ_CP043427.1"/>
</dbReference>
<evidence type="ECO:0000256" key="5">
    <source>
        <dbReference type="ARBA" id="ARBA00005359"/>
    </source>
</evidence>
<dbReference type="NCBIfam" id="TIGR01036">
    <property type="entry name" value="pyrD_sub2"/>
    <property type="match status" value="1"/>
</dbReference>
<evidence type="ECO:0000256" key="14">
    <source>
        <dbReference type="NCBIfam" id="TIGR01036"/>
    </source>
</evidence>
<organism evidence="16 17">
    <name type="scientific">Campylobacter sputorum subsp. sputorum</name>
    <dbReference type="NCBI Taxonomy" id="32024"/>
    <lineage>
        <taxon>Bacteria</taxon>
        <taxon>Pseudomonadati</taxon>
        <taxon>Campylobacterota</taxon>
        <taxon>Epsilonproteobacteria</taxon>
        <taxon>Campylobacterales</taxon>
        <taxon>Campylobacteraceae</taxon>
        <taxon>Campylobacter</taxon>
    </lineage>
</organism>
<dbReference type="NCBIfam" id="NF003649">
    <property type="entry name" value="PRK05286.2-2"/>
    <property type="match status" value="1"/>
</dbReference>
<dbReference type="InterPro" id="IPR012135">
    <property type="entry name" value="Dihydroorotate_DH_1_2"/>
</dbReference>
<dbReference type="EMBL" id="UFVD01000001">
    <property type="protein sequence ID" value="SUX10289.1"/>
    <property type="molecule type" value="Genomic_DNA"/>
</dbReference>
<dbReference type="InterPro" id="IPR005720">
    <property type="entry name" value="Dihydroorotate_DH_cat"/>
</dbReference>
<keyword evidence="17" id="KW-1185">Reference proteome</keyword>
<evidence type="ECO:0000259" key="15">
    <source>
        <dbReference type="Pfam" id="PF01180"/>
    </source>
</evidence>
<proteinExistence type="inferred from homology"/>
<dbReference type="InterPro" id="IPR005719">
    <property type="entry name" value="Dihydroorotate_DH_2"/>
</dbReference>
<dbReference type="SUPFAM" id="SSF51395">
    <property type="entry name" value="FMN-linked oxidoreductases"/>
    <property type="match status" value="1"/>
</dbReference>
<accession>A0A381DHW9</accession>
<dbReference type="PANTHER" id="PTHR48109:SF4">
    <property type="entry name" value="DIHYDROOROTATE DEHYDROGENASE (QUINONE), MITOCHONDRIAL"/>
    <property type="match status" value="1"/>
</dbReference>
<dbReference type="GO" id="GO:0006207">
    <property type="term" value="P:'de novo' pyrimidine nucleobase biosynthetic process"/>
    <property type="evidence" value="ECO:0007669"/>
    <property type="project" value="UniProtKB-UniRule"/>
</dbReference>
<evidence type="ECO:0000256" key="12">
    <source>
        <dbReference type="ARBA" id="ARBA00023136"/>
    </source>
</evidence>
<dbReference type="GO" id="GO:0106430">
    <property type="term" value="F:dihydroorotate dehydrogenase (quinone) activity"/>
    <property type="evidence" value="ECO:0007669"/>
    <property type="project" value="UniProtKB-EC"/>
</dbReference>
<evidence type="ECO:0000313" key="16">
    <source>
        <dbReference type="EMBL" id="SUX10289.1"/>
    </source>
</evidence>
<dbReference type="STRING" id="32024.GCA_000788295_00601"/>
<evidence type="ECO:0000256" key="7">
    <source>
        <dbReference type="ARBA" id="ARBA00018366"/>
    </source>
</evidence>
<evidence type="ECO:0000256" key="10">
    <source>
        <dbReference type="ARBA" id="ARBA00022975"/>
    </source>
</evidence>